<evidence type="ECO:0000313" key="3">
    <source>
        <dbReference type="Proteomes" id="UP001189429"/>
    </source>
</evidence>
<feature type="compositionally biased region" description="Polar residues" evidence="1">
    <location>
        <begin position="1"/>
        <end position="11"/>
    </location>
</feature>
<sequence>MAASEQSQVELQTARRASAPAAEQAPQQAAPPGEPLLVGSGVSSPSRPPLARAVASERVRVGPHRIQTWNDDLYAQLRERDGVPEGFLESLDISRQISKDP</sequence>
<evidence type="ECO:0000256" key="1">
    <source>
        <dbReference type="SAM" id="MobiDB-lite"/>
    </source>
</evidence>
<evidence type="ECO:0000313" key="2">
    <source>
        <dbReference type="EMBL" id="CAK0844145.1"/>
    </source>
</evidence>
<dbReference type="Proteomes" id="UP001189429">
    <property type="component" value="Unassembled WGS sequence"/>
</dbReference>
<comment type="caution">
    <text evidence="2">The sequence shown here is derived from an EMBL/GenBank/DDBJ whole genome shotgun (WGS) entry which is preliminary data.</text>
</comment>
<keyword evidence="3" id="KW-1185">Reference proteome</keyword>
<feature type="region of interest" description="Disordered" evidence="1">
    <location>
        <begin position="1"/>
        <end position="56"/>
    </location>
</feature>
<reference evidence="2" key="1">
    <citation type="submission" date="2023-10" db="EMBL/GenBank/DDBJ databases">
        <authorList>
            <person name="Chen Y."/>
            <person name="Shah S."/>
            <person name="Dougan E. K."/>
            <person name="Thang M."/>
            <person name="Chan C."/>
        </authorList>
    </citation>
    <scope>NUCLEOTIDE SEQUENCE [LARGE SCALE GENOMIC DNA]</scope>
</reference>
<dbReference type="EMBL" id="CAUYUJ010014637">
    <property type="protein sequence ID" value="CAK0844145.1"/>
    <property type="molecule type" value="Genomic_DNA"/>
</dbReference>
<gene>
    <name evidence="2" type="ORF">PCOR1329_LOCUS38309</name>
</gene>
<feature type="compositionally biased region" description="Low complexity" evidence="1">
    <location>
        <begin position="12"/>
        <end position="45"/>
    </location>
</feature>
<name>A0ABN9TG78_9DINO</name>
<accession>A0ABN9TG78</accession>
<protein>
    <submittedName>
        <fullName evidence="2">Uncharacterized protein</fullName>
    </submittedName>
</protein>
<organism evidence="2 3">
    <name type="scientific">Prorocentrum cordatum</name>
    <dbReference type="NCBI Taxonomy" id="2364126"/>
    <lineage>
        <taxon>Eukaryota</taxon>
        <taxon>Sar</taxon>
        <taxon>Alveolata</taxon>
        <taxon>Dinophyceae</taxon>
        <taxon>Prorocentrales</taxon>
        <taxon>Prorocentraceae</taxon>
        <taxon>Prorocentrum</taxon>
    </lineage>
</organism>
<proteinExistence type="predicted"/>